<accession>A0ABV9CMT2</accession>
<reference evidence="3" key="1">
    <citation type="journal article" date="2019" name="Int. J. Syst. Evol. Microbiol.">
        <title>The Global Catalogue of Microorganisms (GCM) 10K type strain sequencing project: providing services to taxonomists for standard genome sequencing and annotation.</title>
        <authorList>
            <consortium name="The Broad Institute Genomics Platform"/>
            <consortium name="The Broad Institute Genome Sequencing Center for Infectious Disease"/>
            <person name="Wu L."/>
            <person name="Ma J."/>
        </authorList>
    </citation>
    <scope>NUCLEOTIDE SEQUENCE [LARGE SCALE GENOMIC DNA]</scope>
    <source>
        <strain evidence="3">CGMCC 4.7132</strain>
    </source>
</reference>
<sequence>MNALAARPSGPKPRKSETDKENERLRERAAKLERELARAKAALDITERAHGDRRAAQEVIDEALARLEPVVGITQPAR</sequence>
<feature type="compositionally biased region" description="Basic and acidic residues" evidence="1">
    <location>
        <begin position="14"/>
        <end position="26"/>
    </location>
</feature>
<name>A0ABV9CMT2_9ACTN</name>
<organism evidence="2 3">
    <name type="scientific">Sphaerisporangium dianthi</name>
    <dbReference type="NCBI Taxonomy" id="1436120"/>
    <lineage>
        <taxon>Bacteria</taxon>
        <taxon>Bacillati</taxon>
        <taxon>Actinomycetota</taxon>
        <taxon>Actinomycetes</taxon>
        <taxon>Streptosporangiales</taxon>
        <taxon>Streptosporangiaceae</taxon>
        <taxon>Sphaerisporangium</taxon>
    </lineage>
</organism>
<evidence type="ECO:0000313" key="3">
    <source>
        <dbReference type="Proteomes" id="UP001596004"/>
    </source>
</evidence>
<evidence type="ECO:0000256" key="1">
    <source>
        <dbReference type="SAM" id="MobiDB-lite"/>
    </source>
</evidence>
<proteinExistence type="predicted"/>
<dbReference type="RefSeq" id="WP_380845555.1">
    <property type="nucleotide sequence ID" value="NZ_JBHSFP010000024.1"/>
</dbReference>
<protein>
    <submittedName>
        <fullName evidence="2">Uncharacterized protein</fullName>
    </submittedName>
</protein>
<feature type="region of interest" description="Disordered" evidence="1">
    <location>
        <begin position="1"/>
        <end position="26"/>
    </location>
</feature>
<evidence type="ECO:0000313" key="2">
    <source>
        <dbReference type="EMBL" id="MFC4534596.1"/>
    </source>
</evidence>
<keyword evidence="3" id="KW-1185">Reference proteome</keyword>
<dbReference type="EMBL" id="JBHSFP010000024">
    <property type="protein sequence ID" value="MFC4534596.1"/>
    <property type="molecule type" value="Genomic_DNA"/>
</dbReference>
<comment type="caution">
    <text evidence="2">The sequence shown here is derived from an EMBL/GenBank/DDBJ whole genome shotgun (WGS) entry which is preliminary data.</text>
</comment>
<gene>
    <name evidence="2" type="ORF">ACFO60_27880</name>
</gene>
<dbReference type="Proteomes" id="UP001596004">
    <property type="component" value="Unassembled WGS sequence"/>
</dbReference>